<keyword evidence="11" id="KW-0175">Coiled coil</keyword>
<evidence type="ECO:0000256" key="12">
    <source>
        <dbReference type="SAM" id="MobiDB-lite"/>
    </source>
</evidence>
<keyword evidence="8" id="KW-0804">Transcription</keyword>
<keyword evidence="5" id="KW-0805">Transcription regulation</keyword>
<dbReference type="PROSITE" id="PS51032">
    <property type="entry name" value="AP2_ERF"/>
    <property type="match status" value="2"/>
</dbReference>
<dbReference type="InterPro" id="IPR007656">
    <property type="entry name" value="GTD-bd"/>
</dbReference>
<evidence type="ECO:0000259" key="13">
    <source>
        <dbReference type="PROSITE" id="PS51032"/>
    </source>
</evidence>
<feature type="coiled-coil region" evidence="11">
    <location>
        <begin position="38"/>
        <end position="65"/>
    </location>
</feature>
<feature type="domain" description="AP2/ERF" evidence="13">
    <location>
        <begin position="522"/>
        <end position="600"/>
    </location>
</feature>
<comment type="similarity">
    <text evidence="10">Belongs to the AP2/ERF transcription factor family. AP2 subfamily.</text>
</comment>
<evidence type="ECO:0000256" key="1">
    <source>
        <dbReference type="ARBA" id="ARBA00004123"/>
    </source>
</evidence>
<feature type="region of interest" description="Disordered" evidence="12">
    <location>
        <begin position="409"/>
        <end position="434"/>
    </location>
</feature>
<feature type="compositionally biased region" description="Basic and acidic residues" evidence="12">
    <location>
        <begin position="258"/>
        <end position="284"/>
    </location>
</feature>
<dbReference type="AlphaFoldDB" id="B9G158"/>
<dbReference type="FunFam" id="3.30.730.10:FF:000004">
    <property type="entry name" value="AP2-like ethylene-responsive transcription factor"/>
    <property type="match status" value="1"/>
</dbReference>
<feature type="compositionally biased region" description="Basic and acidic residues" evidence="12">
    <location>
        <begin position="297"/>
        <end position="329"/>
    </location>
</feature>
<dbReference type="Pfam" id="PF00847">
    <property type="entry name" value="AP2"/>
    <property type="match status" value="1"/>
</dbReference>
<feature type="compositionally biased region" description="Polar residues" evidence="12">
    <location>
        <begin position="410"/>
        <end position="423"/>
    </location>
</feature>
<keyword evidence="9" id="KW-0539">Nucleus</keyword>
<feature type="region of interest" description="Disordered" evidence="12">
    <location>
        <begin position="797"/>
        <end position="841"/>
    </location>
</feature>
<dbReference type="GO" id="GO:0080115">
    <property type="term" value="F:myosin XI tail binding"/>
    <property type="evidence" value="ECO:0007669"/>
    <property type="project" value="UniProtKB-ARBA"/>
</dbReference>
<evidence type="ECO:0000256" key="9">
    <source>
        <dbReference type="ARBA" id="ARBA00023242"/>
    </source>
</evidence>
<keyword evidence="3" id="KW-0812">Transmembrane</keyword>
<evidence type="ECO:0000256" key="2">
    <source>
        <dbReference type="ARBA" id="ARBA00004370"/>
    </source>
</evidence>
<dbReference type="PANTHER" id="PTHR32467:SF147">
    <property type="entry name" value="AP2-EREBP TRANSCRIPTION FACTOR"/>
    <property type="match status" value="1"/>
</dbReference>
<dbReference type="GO" id="GO:0005634">
    <property type="term" value="C:nucleus"/>
    <property type="evidence" value="ECO:0007669"/>
    <property type="project" value="UniProtKB-SubCell"/>
</dbReference>
<proteinExistence type="inferred from homology"/>
<dbReference type="PANTHER" id="PTHR32467">
    <property type="entry name" value="AP2-LIKE ETHYLENE-RESPONSIVE TRANSCRIPTION FACTOR"/>
    <property type="match status" value="1"/>
</dbReference>
<evidence type="ECO:0000259" key="14">
    <source>
        <dbReference type="PROSITE" id="PS51775"/>
    </source>
</evidence>
<dbReference type="CDD" id="cd00018">
    <property type="entry name" value="AP2"/>
    <property type="match status" value="1"/>
</dbReference>
<dbReference type="InterPro" id="IPR016177">
    <property type="entry name" value="DNA-bd_dom_sf"/>
</dbReference>
<protein>
    <submittedName>
        <fullName evidence="15">Uncharacterized protein</fullName>
    </submittedName>
</protein>
<gene>
    <name evidence="15" type="ORF">OsJ_27486</name>
</gene>
<feature type="region of interest" description="Disordered" evidence="12">
    <location>
        <begin position="732"/>
        <end position="758"/>
    </location>
</feature>
<dbReference type="Proteomes" id="UP000007752">
    <property type="component" value="Chromosome 8"/>
</dbReference>
<dbReference type="Gene3D" id="3.30.730.10">
    <property type="entry name" value="AP2/ERF domain"/>
    <property type="match status" value="2"/>
</dbReference>
<dbReference type="SMART" id="SM00380">
    <property type="entry name" value="AP2"/>
    <property type="match status" value="2"/>
</dbReference>
<evidence type="ECO:0000256" key="11">
    <source>
        <dbReference type="SAM" id="Coils"/>
    </source>
</evidence>
<dbReference type="InterPro" id="IPR036955">
    <property type="entry name" value="AP2/ERF_dom_sf"/>
</dbReference>
<dbReference type="SUPFAM" id="SSF54171">
    <property type="entry name" value="DNA-binding domain"/>
    <property type="match status" value="2"/>
</dbReference>
<feature type="compositionally biased region" description="Pro residues" evidence="12">
    <location>
        <begin position="823"/>
        <end position="832"/>
    </location>
</feature>
<evidence type="ECO:0000256" key="6">
    <source>
        <dbReference type="ARBA" id="ARBA00023125"/>
    </source>
</evidence>
<dbReference type="EMBL" id="CM000145">
    <property type="protein sequence ID" value="EEE68775.1"/>
    <property type="molecule type" value="Genomic_DNA"/>
</dbReference>
<feature type="compositionally biased region" description="Low complexity" evidence="12">
    <location>
        <begin position="797"/>
        <end position="822"/>
    </location>
</feature>
<evidence type="ECO:0000256" key="7">
    <source>
        <dbReference type="ARBA" id="ARBA00023136"/>
    </source>
</evidence>
<reference evidence="15" key="2">
    <citation type="submission" date="2008-12" db="EMBL/GenBank/DDBJ databases">
        <title>Improved gene annotation of the rice (Oryza sativa) genomes.</title>
        <authorList>
            <person name="Wang J."/>
            <person name="Li R."/>
            <person name="Fan W."/>
            <person name="Huang Q."/>
            <person name="Zhang J."/>
            <person name="Zhou Y."/>
            <person name="Hu Y."/>
            <person name="Zi S."/>
            <person name="Li J."/>
            <person name="Ni P."/>
            <person name="Zheng H."/>
            <person name="Zhang Y."/>
            <person name="Zhao M."/>
            <person name="Hao Q."/>
            <person name="McDermott J."/>
            <person name="Samudrala R."/>
            <person name="Kristiansen K."/>
            <person name="Wong G.K.-S."/>
        </authorList>
    </citation>
    <scope>NUCLEOTIDE SEQUENCE</scope>
</reference>
<comment type="subcellular location">
    <subcellularLocation>
        <location evidence="2">Membrane</location>
    </subcellularLocation>
    <subcellularLocation>
        <location evidence="1">Nucleus</location>
    </subcellularLocation>
</comment>
<feature type="region of interest" description="Disordered" evidence="12">
    <location>
        <begin position="206"/>
        <end position="330"/>
    </location>
</feature>
<keyword evidence="7" id="KW-0472">Membrane</keyword>
<dbReference type="Pfam" id="PF04576">
    <property type="entry name" value="Zein-binding"/>
    <property type="match status" value="1"/>
</dbReference>
<keyword evidence="6" id="KW-0238">DNA-binding</keyword>
<feature type="compositionally biased region" description="Low complexity" evidence="12">
    <location>
        <begin position="231"/>
        <end position="240"/>
    </location>
</feature>
<evidence type="ECO:0000313" key="15">
    <source>
        <dbReference type="EMBL" id="EEE68775.1"/>
    </source>
</evidence>
<dbReference type="GO" id="GO:0009909">
    <property type="term" value="P:regulation of flower development"/>
    <property type="evidence" value="ECO:0007669"/>
    <property type="project" value="UniProtKB-ARBA"/>
</dbReference>
<dbReference type="GO" id="GO:0003700">
    <property type="term" value="F:DNA-binding transcription factor activity"/>
    <property type="evidence" value="ECO:0007669"/>
    <property type="project" value="InterPro"/>
</dbReference>
<dbReference type="PROSITE" id="PS51775">
    <property type="entry name" value="GTD_BINDING"/>
    <property type="match status" value="1"/>
</dbReference>
<reference evidence="15" key="1">
    <citation type="journal article" date="2005" name="PLoS Biol.">
        <title>The genomes of Oryza sativa: a history of duplications.</title>
        <authorList>
            <person name="Yu J."/>
            <person name="Wang J."/>
            <person name="Lin W."/>
            <person name="Li S."/>
            <person name="Li H."/>
            <person name="Zhou J."/>
            <person name="Ni P."/>
            <person name="Dong W."/>
            <person name="Hu S."/>
            <person name="Zeng C."/>
            <person name="Zhang J."/>
            <person name="Zhang Y."/>
            <person name="Li R."/>
            <person name="Xu Z."/>
            <person name="Li S."/>
            <person name="Li X."/>
            <person name="Zheng H."/>
            <person name="Cong L."/>
            <person name="Lin L."/>
            <person name="Yin J."/>
            <person name="Geng J."/>
            <person name="Li G."/>
            <person name="Shi J."/>
            <person name="Liu J."/>
            <person name="Lv H."/>
            <person name="Li J."/>
            <person name="Wang J."/>
            <person name="Deng Y."/>
            <person name="Ran L."/>
            <person name="Shi X."/>
            <person name="Wang X."/>
            <person name="Wu Q."/>
            <person name="Li C."/>
            <person name="Ren X."/>
            <person name="Wang J."/>
            <person name="Wang X."/>
            <person name="Li D."/>
            <person name="Liu D."/>
            <person name="Zhang X."/>
            <person name="Ji Z."/>
            <person name="Zhao W."/>
            <person name="Sun Y."/>
            <person name="Zhang Z."/>
            <person name="Bao J."/>
            <person name="Han Y."/>
            <person name="Dong L."/>
            <person name="Ji J."/>
            <person name="Chen P."/>
            <person name="Wu S."/>
            <person name="Liu J."/>
            <person name="Xiao Y."/>
            <person name="Bu D."/>
            <person name="Tan J."/>
            <person name="Yang L."/>
            <person name="Ye C."/>
            <person name="Zhang J."/>
            <person name="Xu J."/>
            <person name="Zhou Y."/>
            <person name="Yu Y."/>
            <person name="Zhang B."/>
            <person name="Zhuang S."/>
            <person name="Wei H."/>
            <person name="Liu B."/>
            <person name="Lei M."/>
            <person name="Yu H."/>
            <person name="Li Y."/>
            <person name="Xu H."/>
            <person name="Wei S."/>
            <person name="He X."/>
            <person name="Fang L."/>
            <person name="Zhang Z."/>
            <person name="Zhang Y."/>
            <person name="Huang X."/>
            <person name="Su Z."/>
            <person name="Tong W."/>
            <person name="Li J."/>
            <person name="Tong Z."/>
            <person name="Li S."/>
            <person name="Ye J."/>
            <person name="Wang L."/>
            <person name="Fang L."/>
            <person name="Lei T."/>
            <person name="Chen C."/>
            <person name="Chen H."/>
            <person name="Xu Z."/>
            <person name="Li H."/>
            <person name="Huang H."/>
            <person name="Zhang F."/>
            <person name="Xu H."/>
            <person name="Li N."/>
            <person name="Zhao C."/>
            <person name="Li S."/>
            <person name="Dong L."/>
            <person name="Huang Y."/>
            <person name="Li L."/>
            <person name="Xi Y."/>
            <person name="Qi Q."/>
            <person name="Li W."/>
            <person name="Zhang B."/>
            <person name="Hu W."/>
            <person name="Zhang Y."/>
            <person name="Tian X."/>
            <person name="Jiao Y."/>
            <person name="Liang X."/>
            <person name="Jin J."/>
            <person name="Gao L."/>
            <person name="Zheng W."/>
            <person name="Hao B."/>
            <person name="Liu S."/>
            <person name="Wang W."/>
            <person name="Yuan L."/>
            <person name="Cao M."/>
            <person name="McDermott J."/>
            <person name="Samudrala R."/>
            <person name="Wang J."/>
            <person name="Wong G.K."/>
            <person name="Yang H."/>
        </authorList>
    </citation>
    <scope>NUCLEOTIDE SEQUENCE [LARGE SCALE GENOMIC DNA]</scope>
</reference>
<evidence type="ECO:0000256" key="4">
    <source>
        <dbReference type="ARBA" id="ARBA00022989"/>
    </source>
</evidence>
<feature type="domain" description="AP2/ERF" evidence="13">
    <location>
        <begin position="636"/>
        <end position="694"/>
    </location>
</feature>
<dbReference type="GO" id="GO:0003677">
    <property type="term" value="F:DNA binding"/>
    <property type="evidence" value="ECO:0007669"/>
    <property type="project" value="UniProtKB-KW"/>
</dbReference>
<sequence>MAETEDTQLQKAIFAQYIMMKKLFMELEEEREASATSASAALSMIRKLQKEKEEQRMEAWQYKRIAEEKISHSDKALEILQEVLQQKELENFYLRNQLLVYKHKLLDVGIDECDIADETITNNIPLFESKTVENLCRSIKRNFSLPTLQMKKLFAEKDTDRNVESTKSRLGGFVCNLSEDELKHISGNASDFKALEVQKSLLTDGDATEEHGEEPNPPSSDLSQQPHLLEESSCSSSLLSNHRDTSSERAIQVGENAEDTRHGDQLKQSHSGIGKEEVQSHPLEESSSCSSFSTSSNHRDICSEREIQVGRNAEDAPHGDQTKESHSGIEAEEVAVHPISDIVDTIKIQERSQGVEESSCTANEIITKESELSPKDVPKERRPQALSKLSATRKVGSMNNLYRNVHVITDKSSTPRGKNSTPRAGTERTRSRLKRVQSEKMVEMNDTRKNKEQIIMLKEVYEQLNMIESHMRPSTSQETPRNDQSLESVLEIHRVNNQVKERNRNNQTGTSNMLKMKIKYATLGGVGDKEVNNSPQHCHRHRWTGRFEAHLWDKNTWNESQSKKGRQVYLGAYDGEEAAARAYDLAALKYWGHDTVLNFPLSTYDEELKEMEGQSREEYIGSLRRKSSGFSRGVSKYRGVARHHHNGKWEARIGRVFGNKYLYLGTYATQEEAAVAYDIAAIEHRGLNAVTNFDINLYIRWYHGSCRSSSAAAATTIEDDDFAEAIAAALQGVDEQPSSSPATTRQLQTADDDDDDLVAQLPPQLRPLARAASTSPIGLLLRSPKFKEIIEQAAAAAASSSGSSSSSSTDSPSSSSSSSLSPSPLPSPPPQQQPTVPKDDQYNVDMSSVAAARCSFPDDVQTYFGLDDDGFGYPEVDTFLFGDLGAYAAPMFQFELDV</sequence>
<organism evidence="15">
    <name type="scientific">Oryza sativa subsp. japonica</name>
    <name type="common">Rice</name>
    <dbReference type="NCBI Taxonomy" id="39947"/>
    <lineage>
        <taxon>Eukaryota</taxon>
        <taxon>Viridiplantae</taxon>
        <taxon>Streptophyta</taxon>
        <taxon>Embryophyta</taxon>
        <taxon>Tracheophyta</taxon>
        <taxon>Spermatophyta</taxon>
        <taxon>Magnoliopsida</taxon>
        <taxon>Liliopsida</taxon>
        <taxon>Poales</taxon>
        <taxon>Poaceae</taxon>
        <taxon>BOP clade</taxon>
        <taxon>Oryzoideae</taxon>
        <taxon>Oryzeae</taxon>
        <taxon>Oryzinae</taxon>
        <taxon>Oryza</taxon>
        <taxon>Oryza sativa</taxon>
    </lineage>
</organism>
<evidence type="ECO:0000256" key="3">
    <source>
        <dbReference type="ARBA" id="ARBA00022692"/>
    </source>
</evidence>
<dbReference type="InterPro" id="IPR001471">
    <property type="entry name" value="AP2/ERF_dom"/>
</dbReference>
<evidence type="ECO:0000256" key="10">
    <source>
        <dbReference type="ARBA" id="ARBA00037973"/>
    </source>
</evidence>
<feature type="compositionally biased region" description="Basic and acidic residues" evidence="12">
    <location>
        <begin position="425"/>
        <end position="434"/>
    </location>
</feature>
<keyword evidence="4" id="KW-1133">Transmembrane helix</keyword>
<feature type="compositionally biased region" description="Low complexity" evidence="12">
    <location>
        <begin position="286"/>
        <end position="296"/>
    </location>
</feature>
<dbReference type="GO" id="GO:0016020">
    <property type="term" value="C:membrane"/>
    <property type="evidence" value="ECO:0007669"/>
    <property type="project" value="UniProtKB-SubCell"/>
</dbReference>
<evidence type="ECO:0000256" key="5">
    <source>
        <dbReference type="ARBA" id="ARBA00023015"/>
    </source>
</evidence>
<name>B9G158_ORYSJ</name>
<accession>B9G158</accession>
<evidence type="ECO:0000256" key="8">
    <source>
        <dbReference type="ARBA" id="ARBA00023163"/>
    </source>
</evidence>
<feature type="domain" description="GTD-binding" evidence="14">
    <location>
        <begin position="4"/>
        <end position="102"/>
    </location>
</feature>